<keyword evidence="5" id="KW-1185">Reference proteome</keyword>
<feature type="domain" description="IPT/TIG" evidence="2">
    <location>
        <begin position="130"/>
        <end position="201"/>
    </location>
</feature>
<dbReference type="AlphaFoldDB" id="A0A239APT2"/>
<evidence type="ECO:0000313" key="4">
    <source>
        <dbReference type="EMBL" id="SNR97351.1"/>
    </source>
</evidence>
<feature type="chain" id="PRO_5012218460" evidence="1">
    <location>
        <begin position="18"/>
        <end position="374"/>
    </location>
</feature>
<dbReference type="EMBL" id="FZNS01000014">
    <property type="protein sequence ID" value="SNR97351.1"/>
    <property type="molecule type" value="Genomic_DNA"/>
</dbReference>
<dbReference type="InterPro" id="IPR013783">
    <property type="entry name" value="Ig-like_fold"/>
</dbReference>
<keyword evidence="1" id="KW-0732">Signal</keyword>
<evidence type="ECO:0000313" key="5">
    <source>
        <dbReference type="Proteomes" id="UP000198310"/>
    </source>
</evidence>
<dbReference type="Pfam" id="PF01833">
    <property type="entry name" value="TIG"/>
    <property type="match status" value="2"/>
</dbReference>
<evidence type="ECO:0000259" key="2">
    <source>
        <dbReference type="Pfam" id="PF01833"/>
    </source>
</evidence>
<evidence type="ECO:0000256" key="1">
    <source>
        <dbReference type="SAM" id="SignalP"/>
    </source>
</evidence>
<protein>
    <submittedName>
        <fullName evidence="4">IPT/TIG domain-containing protein</fullName>
    </submittedName>
</protein>
<feature type="domain" description="IPT/TIG" evidence="2">
    <location>
        <begin position="61"/>
        <end position="122"/>
    </location>
</feature>
<dbReference type="RefSeq" id="WP_179225592.1">
    <property type="nucleotide sequence ID" value="NZ_FZNS01000014.1"/>
</dbReference>
<organism evidence="4 5">
    <name type="scientific">Hymenobacter mucosus</name>
    <dbReference type="NCBI Taxonomy" id="1411120"/>
    <lineage>
        <taxon>Bacteria</taxon>
        <taxon>Pseudomonadati</taxon>
        <taxon>Bacteroidota</taxon>
        <taxon>Cytophagia</taxon>
        <taxon>Cytophagales</taxon>
        <taxon>Hymenobacteraceae</taxon>
        <taxon>Hymenobacter</taxon>
    </lineage>
</organism>
<proteinExistence type="predicted"/>
<feature type="domain" description="Surface glycan-binding protein B xyloglucan binding" evidence="3">
    <location>
        <begin position="211"/>
        <end position="372"/>
    </location>
</feature>
<dbReference type="InterPro" id="IPR002909">
    <property type="entry name" value="IPT_dom"/>
</dbReference>
<dbReference type="Pfam" id="PF18329">
    <property type="entry name" value="SGBP_B_XBD"/>
    <property type="match status" value="1"/>
</dbReference>
<gene>
    <name evidence="4" type="ORF">SAMN06269173_11428</name>
</gene>
<dbReference type="GO" id="GO:0030247">
    <property type="term" value="F:polysaccharide binding"/>
    <property type="evidence" value="ECO:0007669"/>
    <property type="project" value="InterPro"/>
</dbReference>
<reference evidence="5" key="1">
    <citation type="submission" date="2017-06" db="EMBL/GenBank/DDBJ databases">
        <authorList>
            <person name="Varghese N."/>
            <person name="Submissions S."/>
        </authorList>
    </citation>
    <scope>NUCLEOTIDE SEQUENCE [LARGE SCALE GENOMIC DNA]</scope>
    <source>
        <strain evidence="5">DSM 28041</strain>
    </source>
</reference>
<evidence type="ECO:0000259" key="3">
    <source>
        <dbReference type="Pfam" id="PF18329"/>
    </source>
</evidence>
<dbReference type="InterPro" id="IPR014756">
    <property type="entry name" value="Ig_E-set"/>
</dbReference>
<dbReference type="SUPFAM" id="SSF81296">
    <property type="entry name" value="E set domains"/>
    <property type="match status" value="2"/>
</dbReference>
<dbReference type="InterPro" id="IPR040475">
    <property type="entry name" value="SGBP_B_XBD"/>
</dbReference>
<accession>A0A239APT2</accession>
<dbReference type="Gene3D" id="2.60.40.10">
    <property type="entry name" value="Immunoglobulins"/>
    <property type="match status" value="2"/>
</dbReference>
<sequence>MNSYTSLSKASAFALLAASLLFSSCEKEDDNVCGGMPTVSQVSAPTDRTSNLTTGKLAEWVIIQGSNFCNVQKVMFNDVEADLKDAYITSTEITLRVPRAIPKDVTNKVSVTTAAGSAETQYMVSIPALVITGMSNEYTPAGQRMAIVGKNFDLYGVTPTQGKLMWAGAPVTITKATADSVYFTVPAAATKGATVKVVDANGITRAVPGQYKDDRNILFGYDTGGSVWGGNDYITVGPTPAPINGSYLRVNKSINSWEWTEFSASHLTISKDIVANPSNYMLKFEVNTLKPFNANVIKFLIDGNADKVNTYQWKPSVPFDTRGKWSTMAIKLTDVINTPLAPSKAQYEVKFLFHGDGALNADIAFDNFRIVPKD</sequence>
<dbReference type="Proteomes" id="UP000198310">
    <property type="component" value="Unassembled WGS sequence"/>
</dbReference>
<feature type="signal peptide" evidence="1">
    <location>
        <begin position="1"/>
        <end position="17"/>
    </location>
</feature>
<name>A0A239APT2_9BACT</name>